<dbReference type="AlphaFoldDB" id="A0A426WXP2"/>
<protein>
    <submittedName>
        <fullName evidence="1">Uncharacterized protein</fullName>
    </submittedName>
</protein>
<accession>A0A426WXP2</accession>
<name>A0A426WXP2_ENSVE</name>
<proteinExistence type="predicted"/>
<sequence>MLRSMIGLEDLEVYSDLSPGSNQQADGSHHHRGRRKVSCERRTIGAVQHHQRLVRAAVEKLLVRVKQPFLSHKVPVVAVVELVGCLKVVRRPIAIAASEGTVLFAEGYKARVDIRVTADVGAEGVARRLASGVATEVRGHVSRAEALDI</sequence>
<dbReference type="EMBL" id="AMZH03034069">
    <property type="protein sequence ID" value="RRT32065.1"/>
    <property type="molecule type" value="Genomic_DNA"/>
</dbReference>
<evidence type="ECO:0000313" key="1">
    <source>
        <dbReference type="EMBL" id="RRT32065.1"/>
    </source>
</evidence>
<organism evidence="1 2">
    <name type="scientific">Ensete ventricosum</name>
    <name type="common">Abyssinian banana</name>
    <name type="synonym">Musa ensete</name>
    <dbReference type="NCBI Taxonomy" id="4639"/>
    <lineage>
        <taxon>Eukaryota</taxon>
        <taxon>Viridiplantae</taxon>
        <taxon>Streptophyta</taxon>
        <taxon>Embryophyta</taxon>
        <taxon>Tracheophyta</taxon>
        <taxon>Spermatophyta</taxon>
        <taxon>Magnoliopsida</taxon>
        <taxon>Liliopsida</taxon>
        <taxon>Zingiberales</taxon>
        <taxon>Musaceae</taxon>
        <taxon>Ensete</taxon>
    </lineage>
</organism>
<dbReference type="Proteomes" id="UP000287651">
    <property type="component" value="Unassembled WGS sequence"/>
</dbReference>
<evidence type="ECO:0000313" key="2">
    <source>
        <dbReference type="Proteomes" id="UP000287651"/>
    </source>
</evidence>
<gene>
    <name evidence="1" type="ORF">B296_00056852</name>
</gene>
<comment type="caution">
    <text evidence="1">The sequence shown here is derived from an EMBL/GenBank/DDBJ whole genome shotgun (WGS) entry which is preliminary data.</text>
</comment>
<reference evidence="1 2" key="1">
    <citation type="journal article" date="2014" name="Agronomy (Basel)">
        <title>A Draft Genome Sequence for Ensete ventricosum, the Drought-Tolerant Tree Against Hunger.</title>
        <authorList>
            <person name="Harrison J."/>
            <person name="Moore K.A."/>
            <person name="Paszkiewicz K."/>
            <person name="Jones T."/>
            <person name="Grant M."/>
            <person name="Ambacheew D."/>
            <person name="Muzemil S."/>
            <person name="Studholme D.J."/>
        </authorList>
    </citation>
    <scope>NUCLEOTIDE SEQUENCE [LARGE SCALE GENOMIC DNA]</scope>
</reference>